<sequence>MALPYHTALPIMAPPPPPPAPSTSAGSTLNGTMAVDTADSPPTVSAPEGAYTLHHTVVLDKAAWAALPVSERDIPVRVEVAMHAVASGHLSRARSAGTNPGTVSRTRRQSPAGLGELTAHLSSVLPVAGVNGNPAAVGGDSLLSPIPGTPSSAGFDAGEFPFAARSLATGAHASVPEAIFQSTSTMSQPSIPVAATAPIPVPLSSSSSSSTSRLGSLFSSTARRHRTKSMVSKSNSTFVAKITTLDHLSDVLRTGNYAAHKEVTHVVGDSHTHMHGGAVSLAAMSVGSVASSGAINMGGASLVAMRELKEKQLARERAIAVLNGGSDKDKDKSRSHGHGQSGGGSSGGRLRLARGFFSSKGSSKSAPNLSTEANGAADHPVADAAAVKQDTGLPQEPSVLSTMIFNLGKGLVWMEAQEYKTVLWRIQFIRAIPTCHAINPTTRAPGRMDLIVGFHTGDLMWYDAVHHRYHRINKQGALHARRVTQVAWVPGSETLFLSTFADGTVMIFDKDREDRELDVSKDAKHGAANGTAAGQDDEVITKHSAEGFEVIKPVKAHKYNPLSVWQVGKFHFGAGKAIVDVSFSPNGKYVALVGLDGHLQIVKFAEERLTDTFSSFFGGLLCLCWSPDSRLLLTGGQDDLITVWSIQERRVLARCRGHTSWVSSIAFDYWRSDASTYRFGSVGQDGKMLLWELPVHGLGPLGRPAGARSTSFTGSVNRRASFLSGNDDDWRAREHIIHPPLPANEVPVMEPIMCEVVSTQPLTSLSFTPTAIIVAQRKGTIQVWTRPPPTHLVDDDSVMGKPVVGGTRPDWTPPAFLNPQSVFSQVDPDPDNDPLHHPWSPVGFFTPDSSAAGTPETRSRAASGVSGWTHTHAAFDRSSSETGSSAVVVPALSVDDHALAADLAQRVEDDLARHAERMGTSPRSMMAVRHLRVDDDHEVVSL</sequence>
<feature type="region of interest" description="Disordered" evidence="4">
    <location>
        <begin position="358"/>
        <end position="377"/>
    </location>
</feature>
<keyword evidence="2" id="KW-0677">Repeat</keyword>
<dbReference type="GO" id="GO:0045013">
    <property type="term" value="P:carbon catabolite repression of transcription"/>
    <property type="evidence" value="ECO:0007669"/>
    <property type="project" value="TreeGrafter"/>
</dbReference>
<dbReference type="eggNOG" id="KOG2394">
    <property type="taxonomic scope" value="Eukaryota"/>
</dbReference>
<accession>A0A0L0RYN5</accession>
<dbReference type="InterPro" id="IPR015943">
    <property type="entry name" value="WD40/YVTN_repeat-like_dom_sf"/>
</dbReference>
<dbReference type="Proteomes" id="UP000054350">
    <property type="component" value="Unassembled WGS sequence"/>
</dbReference>
<evidence type="ECO:0000313" key="6">
    <source>
        <dbReference type="Proteomes" id="UP000054350"/>
    </source>
</evidence>
<keyword evidence="1 3" id="KW-0853">WD repeat</keyword>
<dbReference type="STRING" id="578462.A0A0L0RYN5"/>
<dbReference type="GO" id="GO:0005634">
    <property type="term" value="C:nucleus"/>
    <property type="evidence" value="ECO:0007669"/>
    <property type="project" value="TreeGrafter"/>
</dbReference>
<feature type="region of interest" description="Disordered" evidence="4">
    <location>
        <begin position="89"/>
        <end position="110"/>
    </location>
</feature>
<dbReference type="PANTHER" id="PTHR14107:SF16">
    <property type="entry name" value="AT02583P"/>
    <property type="match status" value="1"/>
</dbReference>
<dbReference type="SUPFAM" id="SSF50978">
    <property type="entry name" value="WD40 repeat-like"/>
    <property type="match status" value="1"/>
</dbReference>
<dbReference type="OrthoDB" id="3367at2759"/>
<feature type="region of interest" description="Disordered" evidence="4">
    <location>
        <begin position="1"/>
        <end position="30"/>
    </location>
</feature>
<evidence type="ECO:0000256" key="2">
    <source>
        <dbReference type="ARBA" id="ARBA00022737"/>
    </source>
</evidence>
<feature type="compositionally biased region" description="Low complexity" evidence="4">
    <location>
        <begin position="204"/>
        <end position="220"/>
    </location>
</feature>
<name>A0A0L0RYN5_ALLM3</name>
<evidence type="ECO:0000256" key="3">
    <source>
        <dbReference type="PROSITE-ProRule" id="PRU00221"/>
    </source>
</evidence>
<dbReference type="SMART" id="SM00320">
    <property type="entry name" value="WD40"/>
    <property type="match status" value="5"/>
</dbReference>
<evidence type="ECO:0000256" key="4">
    <source>
        <dbReference type="SAM" id="MobiDB-lite"/>
    </source>
</evidence>
<dbReference type="InterPro" id="IPR051362">
    <property type="entry name" value="WD_repeat_creC_regulators"/>
</dbReference>
<proteinExistence type="predicted"/>
<dbReference type="AlphaFoldDB" id="A0A0L0RYN5"/>
<dbReference type="InterPro" id="IPR036322">
    <property type="entry name" value="WD40_repeat_dom_sf"/>
</dbReference>
<feature type="region of interest" description="Disordered" evidence="4">
    <location>
        <begin position="204"/>
        <end position="229"/>
    </location>
</feature>
<feature type="compositionally biased region" description="Pro residues" evidence="4">
    <location>
        <begin position="12"/>
        <end position="21"/>
    </location>
</feature>
<reference evidence="5 6" key="1">
    <citation type="submission" date="2009-11" db="EMBL/GenBank/DDBJ databases">
        <title>Annotation of Allomyces macrogynus ATCC 38327.</title>
        <authorList>
            <consortium name="The Broad Institute Genome Sequencing Platform"/>
            <person name="Russ C."/>
            <person name="Cuomo C."/>
            <person name="Burger G."/>
            <person name="Gray M.W."/>
            <person name="Holland P.W.H."/>
            <person name="King N."/>
            <person name="Lang F.B.F."/>
            <person name="Roger A.J."/>
            <person name="Ruiz-Trillo I."/>
            <person name="Young S.K."/>
            <person name="Zeng Q."/>
            <person name="Gargeya S."/>
            <person name="Fitzgerald M."/>
            <person name="Haas B."/>
            <person name="Abouelleil A."/>
            <person name="Alvarado L."/>
            <person name="Arachchi H.M."/>
            <person name="Berlin A."/>
            <person name="Chapman S.B."/>
            <person name="Gearin G."/>
            <person name="Goldberg J."/>
            <person name="Griggs A."/>
            <person name="Gujja S."/>
            <person name="Hansen M."/>
            <person name="Heiman D."/>
            <person name="Howarth C."/>
            <person name="Larimer J."/>
            <person name="Lui A."/>
            <person name="MacDonald P.J.P."/>
            <person name="McCowen C."/>
            <person name="Montmayeur A."/>
            <person name="Murphy C."/>
            <person name="Neiman D."/>
            <person name="Pearson M."/>
            <person name="Priest M."/>
            <person name="Roberts A."/>
            <person name="Saif S."/>
            <person name="Shea T."/>
            <person name="Sisk P."/>
            <person name="Stolte C."/>
            <person name="Sykes S."/>
            <person name="Wortman J."/>
            <person name="Nusbaum C."/>
            <person name="Birren B."/>
        </authorList>
    </citation>
    <scope>NUCLEOTIDE SEQUENCE [LARGE SCALE GENOMIC DNA]</scope>
    <source>
        <strain evidence="5 6">ATCC 38327</strain>
    </source>
</reference>
<dbReference type="VEuPathDB" id="FungiDB:AMAG_01350"/>
<evidence type="ECO:0000256" key="1">
    <source>
        <dbReference type="ARBA" id="ARBA00022574"/>
    </source>
</evidence>
<dbReference type="EMBL" id="GG745329">
    <property type="protein sequence ID" value="KNE55458.1"/>
    <property type="molecule type" value="Genomic_DNA"/>
</dbReference>
<reference evidence="6" key="2">
    <citation type="submission" date="2009-11" db="EMBL/GenBank/DDBJ databases">
        <title>The Genome Sequence of Allomyces macrogynus strain ATCC 38327.</title>
        <authorList>
            <consortium name="The Broad Institute Genome Sequencing Platform"/>
            <person name="Russ C."/>
            <person name="Cuomo C."/>
            <person name="Shea T."/>
            <person name="Young S.K."/>
            <person name="Zeng Q."/>
            <person name="Koehrsen M."/>
            <person name="Haas B."/>
            <person name="Borodovsky M."/>
            <person name="Guigo R."/>
            <person name="Alvarado L."/>
            <person name="Berlin A."/>
            <person name="Borenstein D."/>
            <person name="Chen Z."/>
            <person name="Engels R."/>
            <person name="Freedman E."/>
            <person name="Gellesch M."/>
            <person name="Goldberg J."/>
            <person name="Griggs A."/>
            <person name="Gujja S."/>
            <person name="Heiman D."/>
            <person name="Hepburn T."/>
            <person name="Howarth C."/>
            <person name="Jen D."/>
            <person name="Larson L."/>
            <person name="Lewis B."/>
            <person name="Mehta T."/>
            <person name="Park D."/>
            <person name="Pearson M."/>
            <person name="Roberts A."/>
            <person name="Saif S."/>
            <person name="Shenoy N."/>
            <person name="Sisk P."/>
            <person name="Stolte C."/>
            <person name="Sykes S."/>
            <person name="Walk T."/>
            <person name="White J."/>
            <person name="Yandava C."/>
            <person name="Burger G."/>
            <person name="Gray M.W."/>
            <person name="Holland P.W.H."/>
            <person name="King N."/>
            <person name="Lang F.B.F."/>
            <person name="Roger A.J."/>
            <person name="Ruiz-Trillo I."/>
            <person name="Lander E."/>
            <person name="Nusbaum C."/>
        </authorList>
    </citation>
    <scope>NUCLEOTIDE SEQUENCE [LARGE SCALE GENOMIC DNA]</scope>
    <source>
        <strain evidence="6">ATCC 38327</strain>
    </source>
</reference>
<feature type="region of interest" description="Disordered" evidence="4">
    <location>
        <begin position="321"/>
        <end position="350"/>
    </location>
</feature>
<dbReference type="PROSITE" id="PS50294">
    <property type="entry name" value="WD_REPEATS_REGION"/>
    <property type="match status" value="1"/>
</dbReference>
<dbReference type="GO" id="GO:0051286">
    <property type="term" value="C:cell tip"/>
    <property type="evidence" value="ECO:0007669"/>
    <property type="project" value="TreeGrafter"/>
</dbReference>
<keyword evidence="6" id="KW-1185">Reference proteome</keyword>
<evidence type="ECO:0000313" key="5">
    <source>
        <dbReference type="EMBL" id="KNE55458.1"/>
    </source>
</evidence>
<protein>
    <submittedName>
        <fullName evidence="5">Uncharacterized protein</fullName>
    </submittedName>
</protein>
<dbReference type="PROSITE" id="PS50082">
    <property type="entry name" value="WD_REPEATS_2"/>
    <property type="match status" value="1"/>
</dbReference>
<dbReference type="Pfam" id="PF00400">
    <property type="entry name" value="WD40"/>
    <property type="match status" value="1"/>
</dbReference>
<organism evidence="5 6">
    <name type="scientific">Allomyces macrogynus (strain ATCC 38327)</name>
    <name type="common">Allomyces javanicus var. macrogynus</name>
    <dbReference type="NCBI Taxonomy" id="578462"/>
    <lineage>
        <taxon>Eukaryota</taxon>
        <taxon>Fungi</taxon>
        <taxon>Fungi incertae sedis</taxon>
        <taxon>Blastocladiomycota</taxon>
        <taxon>Blastocladiomycetes</taxon>
        <taxon>Blastocladiales</taxon>
        <taxon>Blastocladiaceae</taxon>
        <taxon>Allomyces</taxon>
    </lineage>
</organism>
<dbReference type="GO" id="GO:0032153">
    <property type="term" value="C:cell division site"/>
    <property type="evidence" value="ECO:0007669"/>
    <property type="project" value="TreeGrafter"/>
</dbReference>
<dbReference type="InterPro" id="IPR001680">
    <property type="entry name" value="WD40_rpt"/>
</dbReference>
<dbReference type="PANTHER" id="PTHR14107">
    <property type="entry name" value="WD REPEAT PROTEIN"/>
    <property type="match status" value="1"/>
</dbReference>
<dbReference type="Gene3D" id="2.130.10.10">
    <property type="entry name" value="YVTN repeat-like/Quinoprotein amine dehydrogenase"/>
    <property type="match status" value="1"/>
</dbReference>
<gene>
    <name evidence="5" type="ORF">AMAG_01350</name>
</gene>
<feature type="repeat" description="WD" evidence="3">
    <location>
        <begin position="613"/>
        <end position="654"/>
    </location>
</feature>